<evidence type="ECO:0008006" key="3">
    <source>
        <dbReference type="Google" id="ProtNLM"/>
    </source>
</evidence>
<dbReference type="OrthoDB" id="10276699at2759"/>
<evidence type="ECO:0000313" key="1">
    <source>
        <dbReference type="EMBL" id="PON54782.1"/>
    </source>
</evidence>
<dbReference type="InterPro" id="IPR046349">
    <property type="entry name" value="C1-like_sf"/>
</dbReference>
<dbReference type="EMBL" id="JXTB01000190">
    <property type="protein sequence ID" value="PON54782.1"/>
    <property type="molecule type" value="Genomic_DNA"/>
</dbReference>
<accession>A0A2P5C145</accession>
<comment type="caution">
    <text evidence="1">The sequence shown here is derived from an EMBL/GenBank/DDBJ whole genome shotgun (WGS) entry which is preliminary data.</text>
</comment>
<gene>
    <name evidence="1" type="ORF">PanWU01x14_192880</name>
</gene>
<organism evidence="1 2">
    <name type="scientific">Parasponia andersonii</name>
    <name type="common">Sponia andersonii</name>
    <dbReference type="NCBI Taxonomy" id="3476"/>
    <lineage>
        <taxon>Eukaryota</taxon>
        <taxon>Viridiplantae</taxon>
        <taxon>Streptophyta</taxon>
        <taxon>Embryophyta</taxon>
        <taxon>Tracheophyta</taxon>
        <taxon>Spermatophyta</taxon>
        <taxon>Magnoliopsida</taxon>
        <taxon>eudicotyledons</taxon>
        <taxon>Gunneridae</taxon>
        <taxon>Pentapetalae</taxon>
        <taxon>rosids</taxon>
        <taxon>fabids</taxon>
        <taxon>Rosales</taxon>
        <taxon>Cannabaceae</taxon>
        <taxon>Parasponia</taxon>
    </lineage>
</organism>
<protein>
    <recommendedName>
        <fullName evidence="3">DC1 domain-containing protein</fullName>
    </recommendedName>
</protein>
<proteinExistence type="predicted"/>
<sequence length="89" mass="9977">MDEIAKGCPKKARNEPYDYLEHKYSSHECSLTPNRDGYGCLACEESGIGWYYQCDEHCAGGRGGLHPKCAFDHKHEEANNYDAYGNGNV</sequence>
<dbReference type="SUPFAM" id="SSF57889">
    <property type="entry name" value="Cysteine-rich domain"/>
    <property type="match status" value="1"/>
</dbReference>
<keyword evidence="2" id="KW-1185">Reference proteome</keyword>
<name>A0A2P5C145_PARAD</name>
<reference evidence="2" key="1">
    <citation type="submission" date="2016-06" db="EMBL/GenBank/DDBJ databases">
        <title>Parallel loss of symbiosis genes in relatives of nitrogen-fixing non-legume Parasponia.</title>
        <authorList>
            <person name="Van Velzen R."/>
            <person name="Holmer R."/>
            <person name="Bu F."/>
            <person name="Rutten L."/>
            <person name="Van Zeijl A."/>
            <person name="Liu W."/>
            <person name="Santuari L."/>
            <person name="Cao Q."/>
            <person name="Sharma T."/>
            <person name="Shen D."/>
            <person name="Roswanjaya Y."/>
            <person name="Wardhani T."/>
            <person name="Kalhor M.S."/>
            <person name="Jansen J."/>
            <person name="Van den Hoogen J."/>
            <person name="Gungor B."/>
            <person name="Hartog M."/>
            <person name="Hontelez J."/>
            <person name="Verver J."/>
            <person name="Yang W.-C."/>
            <person name="Schijlen E."/>
            <person name="Repin R."/>
            <person name="Schilthuizen M."/>
            <person name="Schranz E."/>
            <person name="Heidstra R."/>
            <person name="Miyata K."/>
            <person name="Fedorova E."/>
            <person name="Kohlen W."/>
            <person name="Bisseling T."/>
            <person name="Smit S."/>
            <person name="Geurts R."/>
        </authorList>
    </citation>
    <scope>NUCLEOTIDE SEQUENCE [LARGE SCALE GENOMIC DNA]</scope>
    <source>
        <strain evidence="2">cv. WU1-14</strain>
    </source>
</reference>
<dbReference type="Proteomes" id="UP000237105">
    <property type="component" value="Unassembled WGS sequence"/>
</dbReference>
<dbReference type="AlphaFoldDB" id="A0A2P5C145"/>
<evidence type="ECO:0000313" key="2">
    <source>
        <dbReference type="Proteomes" id="UP000237105"/>
    </source>
</evidence>